<feature type="transmembrane region" description="Helical" evidence="1">
    <location>
        <begin position="127"/>
        <end position="148"/>
    </location>
</feature>
<organism evidence="2 3">
    <name type="scientific">Pseudoxanthomonas spadix (strain BD-a59)</name>
    <dbReference type="NCBI Taxonomy" id="1045855"/>
    <lineage>
        <taxon>Bacteria</taxon>
        <taxon>Pseudomonadati</taxon>
        <taxon>Pseudomonadota</taxon>
        <taxon>Gammaproteobacteria</taxon>
        <taxon>Lysobacterales</taxon>
        <taxon>Lysobacteraceae</taxon>
        <taxon>Pseudoxanthomonas</taxon>
    </lineage>
</organism>
<dbReference type="GO" id="GO:0005886">
    <property type="term" value="C:plasma membrane"/>
    <property type="evidence" value="ECO:0007669"/>
    <property type="project" value="TreeGrafter"/>
</dbReference>
<feature type="transmembrane region" description="Helical" evidence="1">
    <location>
        <begin position="94"/>
        <end position="115"/>
    </location>
</feature>
<name>G7UTH2_PSEUP</name>
<sequence length="184" mass="19227">MTPFPLNGLGRAWWLLVLYGVLAVLFGVLAVARPVAATAGLVWAFGILAIAEGIATLVALFTRDTGLSKGWTVLYALASLAFGVLAVIDPLSTAGALAILLAAWMMVAGIYRIVFAVRVRRLIRGEWLIALSGVLSVVLGVLFAIAPLAGAMVATLWVGIGALIYGVIQIVAGVKLRKFGRTAV</sequence>
<dbReference type="OrthoDB" id="193343at2"/>
<dbReference type="Pfam" id="PF03729">
    <property type="entry name" value="DUF308"/>
    <property type="match status" value="1"/>
</dbReference>
<dbReference type="Proteomes" id="UP000005870">
    <property type="component" value="Chromosome"/>
</dbReference>
<dbReference type="EMBL" id="CP003093">
    <property type="protein sequence ID" value="AER54873.1"/>
    <property type="molecule type" value="Genomic_DNA"/>
</dbReference>
<reference evidence="2 3" key="1">
    <citation type="journal article" date="2012" name="J. Bacteriol.">
        <title>Complete Genome Sequence of the BTEX-Degrading Bacterium Pseudoxanthomonas spadix BD-a59.</title>
        <authorList>
            <person name="Lee S.H."/>
            <person name="Jin H.M."/>
            <person name="Lee H.J."/>
            <person name="Kim J.M."/>
            <person name="Jeon C.O."/>
        </authorList>
    </citation>
    <scope>NUCLEOTIDE SEQUENCE [LARGE SCALE GENOMIC DNA]</scope>
    <source>
        <strain evidence="2 3">BD-a59</strain>
    </source>
</reference>
<dbReference type="HOGENOM" id="CLU_091585_5_1_6"/>
<gene>
    <name evidence="2" type="ordered locus">DSC_01100</name>
</gene>
<dbReference type="STRING" id="1045855.DSC_01100"/>
<protein>
    <submittedName>
        <fullName evidence="2">Transmembrane protein</fullName>
    </submittedName>
</protein>
<dbReference type="RefSeq" id="WP_014159051.1">
    <property type="nucleotide sequence ID" value="NC_016147.2"/>
</dbReference>
<feature type="transmembrane region" description="Helical" evidence="1">
    <location>
        <begin position="72"/>
        <end position="88"/>
    </location>
</feature>
<dbReference type="AlphaFoldDB" id="G7UTH2"/>
<evidence type="ECO:0000313" key="2">
    <source>
        <dbReference type="EMBL" id="AER54873.1"/>
    </source>
</evidence>
<evidence type="ECO:0000313" key="3">
    <source>
        <dbReference type="Proteomes" id="UP000005870"/>
    </source>
</evidence>
<evidence type="ECO:0000256" key="1">
    <source>
        <dbReference type="SAM" id="Phobius"/>
    </source>
</evidence>
<dbReference type="InterPro" id="IPR005325">
    <property type="entry name" value="DUF308_memb"/>
</dbReference>
<dbReference type="InterPro" id="IPR052712">
    <property type="entry name" value="Acid_resist_chaperone_HdeD"/>
</dbReference>
<accession>G7UTH2</accession>
<feature type="transmembrane region" description="Helical" evidence="1">
    <location>
        <begin position="12"/>
        <end position="32"/>
    </location>
</feature>
<dbReference type="KEGG" id="psd:DSC_01100"/>
<keyword evidence="1" id="KW-1133">Transmembrane helix</keyword>
<proteinExistence type="predicted"/>
<keyword evidence="1 2" id="KW-0812">Transmembrane</keyword>
<dbReference type="PANTHER" id="PTHR34989">
    <property type="entry name" value="PROTEIN HDED"/>
    <property type="match status" value="1"/>
</dbReference>
<feature type="transmembrane region" description="Helical" evidence="1">
    <location>
        <begin position="154"/>
        <end position="174"/>
    </location>
</feature>
<dbReference type="eggNOG" id="COG3247">
    <property type="taxonomic scope" value="Bacteria"/>
</dbReference>
<keyword evidence="3" id="KW-1185">Reference proteome</keyword>
<feature type="transmembrane region" description="Helical" evidence="1">
    <location>
        <begin position="38"/>
        <end position="60"/>
    </location>
</feature>
<dbReference type="PANTHER" id="PTHR34989:SF1">
    <property type="entry name" value="PROTEIN HDED"/>
    <property type="match status" value="1"/>
</dbReference>
<keyword evidence="1" id="KW-0472">Membrane</keyword>